<name>A0ABU5STH5_9CYAN</name>
<sequence length="426" mass="44754">MFTSTTIKAVLPIMAGLALSLSLSGEAHAGKNCGGLNQKSCWNLNPQKWCNTGLQYVGTGKPGEGRCVKPQPKPNPGVRPGPRPNPGVKPACGGLNQKSCWDLNPKKWCNTGLQYVGTGKPGDGRCIAPGGDPTPNCGGRNQKSCWNANPKLWCDPGLKYFGTGKPGDGRCIPPGSDPTPNCGGEGQKSCWNANPKHWCDDGMSYSPGVIPNQGTCHRKLSREEYKAAARRMFEVVKSLGVENPAFRLRTCLLVPGNLTQLRNAMKERSENGINRLLSSCGVSPQALKAYGTKVLGAPPRTLEIGVSGGVIAGVGIEGSISYAIPLVPRPDGRFFLTNGLGAGAGLAGGVDVTVGLTVEEMPVEDYVSEKGRSVNFSGKALAGGGVSIDFPERAITPHGFTISGGVGAGAEYGTVIFTRDQYLKNW</sequence>
<dbReference type="EMBL" id="JAYGHY010000008">
    <property type="protein sequence ID" value="MEA5441761.1"/>
    <property type="molecule type" value="Genomic_DNA"/>
</dbReference>
<reference evidence="3 4" key="1">
    <citation type="submission" date="2023-12" db="EMBL/GenBank/DDBJ databases">
        <title>Baltic Sea Cyanobacteria.</title>
        <authorList>
            <person name="Delbaje E."/>
            <person name="Fewer D.P."/>
            <person name="Shishido T.K."/>
        </authorList>
    </citation>
    <scope>NUCLEOTIDE SEQUENCE [LARGE SCALE GENOMIC DNA]</scope>
    <source>
        <strain evidence="3 4">UHCC 0281</strain>
    </source>
</reference>
<keyword evidence="2" id="KW-0732">Signal</keyword>
<gene>
    <name evidence="3" type="ORF">VB739_04265</name>
</gene>
<dbReference type="RefSeq" id="WP_323355874.1">
    <property type="nucleotide sequence ID" value="NZ_JAYGHY010000008.1"/>
</dbReference>
<evidence type="ECO:0000256" key="2">
    <source>
        <dbReference type="SAM" id="SignalP"/>
    </source>
</evidence>
<feature type="signal peptide" evidence="2">
    <location>
        <begin position="1"/>
        <end position="29"/>
    </location>
</feature>
<feature type="compositionally biased region" description="Pro residues" evidence="1">
    <location>
        <begin position="71"/>
        <end position="87"/>
    </location>
</feature>
<evidence type="ECO:0000313" key="3">
    <source>
        <dbReference type="EMBL" id="MEA5441761.1"/>
    </source>
</evidence>
<accession>A0ABU5STH5</accession>
<organism evidence="3 4">
    <name type="scientific">Cyanobium gracile UHCC 0281</name>
    <dbReference type="NCBI Taxonomy" id="3110309"/>
    <lineage>
        <taxon>Bacteria</taxon>
        <taxon>Bacillati</taxon>
        <taxon>Cyanobacteriota</taxon>
        <taxon>Cyanophyceae</taxon>
        <taxon>Synechococcales</taxon>
        <taxon>Prochlorococcaceae</taxon>
        <taxon>Cyanobium</taxon>
    </lineage>
</organism>
<keyword evidence="4" id="KW-1185">Reference proteome</keyword>
<evidence type="ECO:0000256" key="1">
    <source>
        <dbReference type="SAM" id="MobiDB-lite"/>
    </source>
</evidence>
<protein>
    <submittedName>
        <fullName evidence="3">Uncharacterized protein</fullName>
    </submittedName>
</protein>
<feature type="region of interest" description="Disordered" evidence="1">
    <location>
        <begin position="61"/>
        <end position="88"/>
    </location>
</feature>
<proteinExistence type="predicted"/>
<evidence type="ECO:0000313" key="4">
    <source>
        <dbReference type="Proteomes" id="UP001302329"/>
    </source>
</evidence>
<dbReference type="Proteomes" id="UP001302329">
    <property type="component" value="Unassembled WGS sequence"/>
</dbReference>
<feature type="chain" id="PRO_5045688554" evidence="2">
    <location>
        <begin position="30"/>
        <end position="426"/>
    </location>
</feature>
<comment type="caution">
    <text evidence="3">The sequence shown here is derived from an EMBL/GenBank/DDBJ whole genome shotgun (WGS) entry which is preliminary data.</text>
</comment>